<protein>
    <submittedName>
        <fullName evidence="1">Uncharacterized protein</fullName>
    </submittedName>
</protein>
<dbReference type="AlphaFoldDB" id="A0A6N4UXM5"/>
<dbReference type="EMBL" id="AP022565">
    <property type="protein sequence ID" value="BBX28437.1"/>
    <property type="molecule type" value="Genomic_DNA"/>
</dbReference>
<dbReference type="KEGG" id="malv:MALV_35620"/>
<evidence type="ECO:0000313" key="2">
    <source>
        <dbReference type="Proteomes" id="UP000466906"/>
    </source>
</evidence>
<evidence type="ECO:0000313" key="1">
    <source>
        <dbReference type="EMBL" id="BBX28437.1"/>
    </source>
</evidence>
<proteinExistence type="predicted"/>
<sequence>MLDHSTEDAEPDLRQATAVVARALLGGSIDMLGQRTDARTYLAELRHIATLLLHLATRPTATAVVPWAHELQAEATSRRSELRGPRWGISPPNSARIRGAALGAAHEILMRADLAEAAAALSPWLVLIADVPNGPHSWAMNRTVRTPTTQALIGAASQRHRISRRINKTATATMDETRLPLSAIPQTIDPDTYSAHFAGMLGGYESTGRLYVSLCIVRSVAGLSNWSEAAESLGLEADLGRRTARAASARMRVPPAVFEAAVHATRRSMSRVTDFRRREAAVCDLAANHELWFYHWCSSVTPRRRAVTLPHAITWMWCTVAQGLVETSPVWKGELPSRHWKAAHRVFSDSLPATAGQQLRTMAVRGVASD</sequence>
<accession>A0A6N4UXM5</accession>
<organism evidence="1 2">
    <name type="scientific">Mycolicibacterium alvei</name>
    <dbReference type="NCBI Taxonomy" id="67081"/>
    <lineage>
        <taxon>Bacteria</taxon>
        <taxon>Bacillati</taxon>
        <taxon>Actinomycetota</taxon>
        <taxon>Actinomycetes</taxon>
        <taxon>Mycobacteriales</taxon>
        <taxon>Mycobacteriaceae</taxon>
        <taxon>Mycolicibacterium</taxon>
    </lineage>
</organism>
<dbReference type="Proteomes" id="UP000466906">
    <property type="component" value="Chromosome"/>
</dbReference>
<reference evidence="1 2" key="1">
    <citation type="journal article" date="2019" name="Emerg. Microbes Infect.">
        <title>Comprehensive subspecies identification of 175 nontuberculous mycobacteria species based on 7547 genomic profiles.</title>
        <authorList>
            <person name="Matsumoto Y."/>
            <person name="Kinjo T."/>
            <person name="Motooka D."/>
            <person name="Nabeya D."/>
            <person name="Jung N."/>
            <person name="Uechi K."/>
            <person name="Horii T."/>
            <person name="Iida T."/>
            <person name="Fujita J."/>
            <person name="Nakamura S."/>
        </authorList>
    </citation>
    <scope>NUCLEOTIDE SEQUENCE [LARGE SCALE GENOMIC DNA]</scope>
    <source>
        <strain evidence="1 2">JCM 12272</strain>
    </source>
</reference>
<keyword evidence="2" id="KW-1185">Reference proteome</keyword>
<name>A0A6N4UXM5_9MYCO</name>
<gene>
    <name evidence="1" type="ORF">MALV_35620</name>
</gene>